<name>A0A1G2D7Z0_9BACT</name>
<organism evidence="1 2">
    <name type="scientific">Candidatus Lloydbacteria bacterium RIFCSPHIGHO2_02_FULL_50_13</name>
    <dbReference type="NCBI Taxonomy" id="1798661"/>
    <lineage>
        <taxon>Bacteria</taxon>
        <taxon>Candidatus Lloydiibacteriota</taxon>
    </lineage>
</organism>
<reference evidence="1 2" key="1">
    <citation type="journal article" date="2016" name="Nat. Commun.">
        <title>Thousands of microbial genomes shed light on interconnected biogeochemical processes in an aquifer system.</title>
        <authorList>
            <person name="Anantharaman K."/>
            <person name="Brown C.T."/>
            <person name="Hug L.A."/>
            <person name="Sharon I."/>
            <person name="Castelle C.J."/>
            <person name="Probst A.J."/>
            <person name="Thomas B.C."/>
            <person name="Singh A."/>
            <person name="Wilkins M.J."/>
            <person name="Karaoz U."/>
            <person name="Brodie E.L."/>
            <person name="Williams K.H."/>
            <person name="Hubbard S.S."/>
            <person name="Banfield J.F."/>
        </authorList>
    </citation>
    <scope>NUCLEOTIDE SEQUENCE [LARGE SCALE GENOMIC DNA]</scope>
</reference>
<gene>
    <name evidence="1" type="ORF">A3D65_05515</name>
</gene>
<proteinExistence type="predicted"/>
<dbReference type="Proteomes" id="UP000177996">
    <property type="component" value="Unassembled WGS sequence"/>
</dbReference>
<sequence length="204" mass="23271">MSDKSVMSARQSAELDHAFERNGYAASDVKWLSQGSILAEVKRVRDGYAEIKLIEHVVNGAADPFVPTGWSIELHTKSGLMKLERRGAHLYLNGKKIVLFVSEKQQGGKTIRGRELREELSGKKVFNANVLDYLLAHPELIPESWKEKTNGNTTFIFFWGTIYRLSDGYLFVRCLLWLDGAWHWRSRWLGNDFYGHDPAALRAS</sequence>
<protein>
    <submittedName>
        <fullName evidence="1">Uncharacterized protein</fullName>
    </submittedName>
</protein>
<evidence type="ECO:0000313" key="1">
    <source>
        <dbReference type="EMBL" id="OGZ09755.1"/>
    </source>
</evidence>
<comment type="caution">
    <text evidence="1">The sequence shown here is derived from an EMBL/GenBank/DDBJ whole genome shotgun (WGS) entry which is preliminary data.</text>
</comment>
<accession>A0A1G2D7Z0</accession>
<evidence type="ECO:0000313" key="2">
    <source>
        <dbReference type="Proteomes" id="UP000177996"/>
    </source>
</evidence>
<dbReference type="AlphaFoldDB" id="A0A1G2D7Z0"/>
<dbReference type="EMBL" id="MHLL01000016">
    <property type="protein sequence ID" value="OGZ09755.1"/>
    <property type="molecule type" value="Genomic_DNA"/>
</dbReference>